<evidence type="ECO:0000313" key="5">
    <source>
        <dbReference type="Proteomes" id="UP000646365"/>
    </source>
</evidence>
<gene>
    <name evidence="4" type="ORF">GCM10011611_07420</name>
</gene>
<accession>A0A8J2YRC7</accession>
<dbReference type="InterPro" id="IPR017224">
    <property type="entry name" value="Opine_Oxase_asu/HCN_bsu"/>
</dbReference>
<sequence length="465" mass="49132">MSPWDAIIIGAGPAGLAAATLLAERQARVLLVDEQPAPGGQIYRRIEHVASRRPDLLTVLGADYAHGADLAKRFRASGADYLPESTVWQVTPEREVWLSRAGRSARHEAQTIVIATGAMERPVPVPGWTLPGVMTAGAVQILLKSAALKADEPLVLAGSGPLLYLLAEQCLAAGARLAAVLDTTTAENEGAALVHLPAAVLKGGLAYLRKGLKLRAAIRKSGVPWFRHVTKLRIEGTDAVAGVTFESRGRTERLDARLVALHEGVIPAQQMTRSIGLAHEWDAVSHCFRPTVDAWGNSSVDGILVAGDGAGIGGARAAEHAGRLAAAEMLRRLGRIDGAARDRLAQADRRALAAHLAIRPFLDRLYAPRAEILEPADAVTICRCEEITAGAVRAVVAQGCLGPNQAKSFLRCGMGPCQGRLCGPTVTSVIAGALGQSDEEVGYYRIRPPLKPITLGELANMDAAE</sequence>
<dbReference type="InterPro" id="IPR051691">
    <property type="entry name" value="Metab_Enz_Cyan_OpOx_G3PDH"/>
</dbReference>
<evidence type="ECO:0000259" key="3">
    <source>
        <dbReference type="Pfam" id="PF07992"/>
    </source>
</evidence>
<dbReference type="CDD" id="cd19946">
    <property type="entry name" value="GlpA-like_Fer2_BFD-like"/>
    <property type="match status" value="1"/>
</dbReference>
<proteinExistence type="predicted"/>
<feature type="domain" description="BFD-like [2Fe-2S]-binding" evidence="2">
    <location>
        <begin position="381"/>
        <end position="431"/>
    </location>
</feature>
<reference evidence="4" key="2">
    <citation type="submission" date="2020-09" db="EMBL/GenBank/DDBJ databases">
        <authorList>
            <person name="Sun Q."/>
            <person name="Zhou Y."/>
        </authorList>
    </citation>
    <scope>NUCLEOTIDE SEQUENCE</scope>
    <source>
        <strain evidence="4">CGMCC 1.15725</strain>
    </source>
</reference>
<dbReference type="PIRSF" id="PIRSF037495">
    <property type="entry name" value="Opine_OX_OoxA/HcnB"/>
    <property type="match status" value="1"/>
</dbReference>
<dbReference type="EMBL" id="BMJQ01000002">
    <property type="protein sequence ID" value="GGF04517.1"/>
    <property type="molecule type" value="Genomic_DNA"/>
</dbReference>
<dbReference type="PANTHER" id="PTHR42949">
    <property type="entry name" value="ANAEROBIC GLYCEROL-3-PHOSPHATE DEHYDROGENASE SUBUNIT B"/>
    <property type="match status" value="1"/>
</dbReference>
<dbReference type="GO" id="GO:0016491">
    <property type="term" value="F:oxidoreductase activity"/>
    <property type="evidence" value="ECO:0007669"/>
    <property type="project" value="UniProtKB-KW"/>
</dbReference>
<dbReference type="Gene3D" id="3.50.50.60">
    <property type="entry name" value="FAD/NAD(P)-binding domain"/>
    <property type="match status" value="2"/>
</dbReference>
<feature type="domain" description="FAD/NAD(P)-binding" evidence="3">
    <location>
        <begin position="5"/>
        <end position="321"/>
    </location>
</feature>
<comment type="caution">
    <text evidence="4">The sequence shown here is derived from an EMBL/GenBank/DDBJ whole genome shotgun (WGS) entry which is preliminary data.</text>
</comment>
<protein>
    <submittedName>
        <fullName evidence="4">(2Fe-2S)-binding protein</fullName>
    </submittedName>
</protein>
<dbReference type="InterPro" id="IPR041854">
    <property type="entry name" value="BFD-like_2Fe2S-bd_dom_sf"/>
</dbReference>
<evidence type="ECO:0000256" key="1">
    <source>
        <dbReference type="ARBA" id="ARBA00023002"/>
    </source>
</evidence>
<dbReference type="PANTHER" id="PTHR42949:SF3">
    <property type="entry name" value="ANAEROBIC GLYCEROL-3-PHOSPHATE DEHYDROGENASE SUBUNIT B"/>
    <property type="match status" value="1"/>
</dbReference>
<reference evidence="4" key="1">
    <citation type="journal article" date="2014" name="Int. J. Syst. Evol. Microbiol.">
        <title>Complete genome sequence of Corynebacterium casei LMG S-19264T (=DSM 44701T), isolated from a smear-ripened cheese.</title>
        <authorList>
            <consortium name="US DOE Joint Genome Institute (JGI-PGF)"/>
            <person name="Walter F."/>
            <person name="Albersmeier A."/>
            <person name="Kalinowski J."/>
            <person name="Ruckert C."/>
        </authorList>
    </citation>
    <scope>NUCLEOTIDE SEQUENCE</scope>
    <source>
        <strain evidence="4">CGMCC 1.15725</strain>
    </source>
</reference>
<dbReference type="SUPFAM" id="SSF51905">
    <property type="entry name" value="FAD/NAD(P)-binding domain"/>
    <property type="match status" value="1"/>
</dbReference>
<evidence type="ECO:0000313" key="4">
    <source>
        <dbReference type="EMBL" id="GGF04517.1"/>
    </source>
</evidence>
<dbReference type="InterPro" id="IPR007419">
    <property type="entry name" value="BFD-like_2Fe2S-bd_dom"/>
</dbReference>
<dbReference type="Pfam" id="PF07992">
    <property type="entry name" value="Pyr_redox_2"/>
    <property type="match status" value="1"/>
</dbReference>
<organism evidence="4 5">
    <name type="scientific">Aliidongia dinghuensis</name>
    <dbReference type="NCBI Taxonomy" id="1867774"/>
    <lineage>
        <taxon>Bacteria</taxon>
        <taxon>Pseudomonadati</taxon>
        <taxon>Pseudomonadota</taxon>
        <taxon>Alphaproteobacteria</taxon>
        <taxon>Rhodospirillales</taxon>
        <taxon>Dongiaceae</taxon>
        <taxon>Aliidongia</taxon>
    </lineage>
</organism>
<dbReference type="Proteomes" id="UP000646365">
    <property type="component" value="Unassembled WGS sequence"/>
</dbReference>
<dbReference type="InterPro" id="IPR036188">
    <property type="entry name" value="FAD/NAD-bd_sf"/>
</dbReference>
<dbReference type="Pfam" id="PF04324">
    <property type="entry name" value="Fer2_BFD"/>
    <property type="match status" value="1"/>
</dbReference>
<dbReference type="Gene3D" id="1.10.10.1100">
    <property type="entry name" value="BFD-like [2Fe-2S]-binding domain"/>
    <property type="match status" value="1"/>
</dbReference>
<evidence type="ECO:0000259" key="2">
    <source>
        <dbReference type="Pfam" id="PF04324"/>
    </source>
</evidence>
<name>A0A8J2YRC7_9PROT</name>
<keyword evidence="1" id="KW-0560">Oxidoreductase</keyword>
<dbReference type="PRINTS" id="PR00368">
    <property type="entry name" value="FADPNR"/>
</dbReference>
<dbReference type="AlphaFoldDB" id="A0A8J2YRC7"/>
<dbReference type="InterPro" id="IPR023753">
    <property type="entry name" value="FAD/NAD-binding_dom"/>
</dbReference>
<keyword evidence="5" id="KW-1185">Reference proteome</keyword>
<dbReference type="PRINTS" id="PR00469">
    <property type="entry name" value="PNDRDTASEII"/>
</dbReference>